<evidence type="ECO:0000256" key="7">
    <source>
        <dbReference type="ARBA" id="ARBA00023315"/>
    </source>
</evidence>
<comment type="subcellular location">
    <subcellularLocation>
        <location evidence="1">Membrane</location>
        <topology evidence="1">Multi-pass membrane protein</topology>
    </subcellularLocation>
</comment>
<keyword evidence="7 8" id="KW-0012">Acyltransferase</keyword>
<dbReference type="EMBL" id="JBJQOH010000007">
    <property type="protein sequence ID" value="KAL3678792.1"/>
    <property type="molecule type" value="Genomic_DNA"/>
</dbReference>
<comment type="domain">
    <text evidence="8">The DHHC domain is required for palmitoyltransferase activity.</text>
</comment>
<gene>
    <name evidence="10" type="ORF">R1sor_021748</name>
</gene>
<dbReference type="InterPro" id="IPR001594">
    <property type="entry name" value="Palmitoyltrfase_DHHC"/>
</dbReference>
<evidence type="ECO:0000256" key="8">
    <source>
        <dbReference type="RuleBase" id="RU079119"/>
    </source>
</evidence>
<dbReference type="InterPro" id="IPR039859">
    <property type="entry name" value="PFA4/ZDH16/20/ERF2-like"/>
</dbReference>
<evidence type="ECO:0000256" key="6">
    <source>
        <dbReference type="ARBA" id="ARBA00023136"/>
    </source>
</evidence>
<evidence type="ECO:0000313" key="10">
    <source>
        <dbReference type="EMBL" id="KAL3678792.1"/>
    </source>
</evidence>
<evidence type="ECO:0000256" key="4">
    <source>
        <dbReference type="ARBA" id="ARBA00022692"/>
    </source>
</evidence>
<comment type="similarity">
    <text evidence="2 8">Belongs to the DHHC palmitoyltransferase family.</text>
</comment>
<feature type="transmembrane region" description="Helical" evidence="8">
    <location>
        <begin position="42"/>
        <end position="64"/>
    </location>
</feature>
<dbReference type="EC" id="2.3.1.225" evidence="8"/>
<feature type="transmembrane region" description="Helical" evidence="8">
    <location>
        <begin position="7"/>
        <end position="30"/>
    </location>
</feature>
<keyword evidence="5 8" id="KW-1133">Transmembrane helix</keyword>
<dbReference type="GO" id="GO:0019706">
    <property type="term" value="F:protein-cysteine S-palmitoyltransferase activity"/>
    <property type="evidence" value="ECO:0007669"/>
    <property type="project" value="UniProtKB-EC"/>
</dbReference>
<keyword evidence="11" id="KW-1185">Reference proteome</keyword>
<evidence type="ECO:0000313" key="11">
    <source>
        <dbReference type="Proteomes" id="UP001633002"/>
    </source>
</evidence>
<proteinExistence type="inferred from homology"/>
<feature type="domain" description="Palmitoyltransferase DHHC" evidence="9">
    <location>
        <begin position="94"/>
        <end position="229"/>
    </location>
</feature>
<evidence type="ECO:0000256" key="1">
    <source>
        <dbReference type="ARBA" id="ARBA00004141"/>
    </source>
</evidence>
<keyword evidence="3 8" id="KW-0808">Transferase</keyword>
<accession>A0ABD3GJU9</accession>
<name>A0ABD3GJU9_9MARC</name>
<keyword evidence="4 8" id="KW-0812">Transmembrane</keyword>
<reference evidence="10 11" key="1">
    <citation type="submission" date="2024-09" db="EMBL/GenBank/DDBJ databases">
        <title>Chromosome-scale assembly of Riccia sorocarpa.</title>
        <authorList>
            <person name="Paukszto L."/>
        </authorList>
    </citation>
    <scope>NUCLEOTIDE SEQUENCE [LARGE SCALE GENOMIC DNA]</scope>
    <source>
        <strain evidence="10">LP-2024</strain>
        <tissue evidence="10">Aerial parts of the thallus</tissue>
    </source>
</reference>
<dbReference type="AlphaFoldDB" id="A0ABD3GJU9"/>
<feature type="transmembrane region" description="Helical" evidence="8">
    <location>
        <begin position="141"/>
        <end position="161"/>
    </location>
</feature>
<keyword evidence="6 8" id="KW-0472">Membrane</keyword>
<comment type="catalytic activity">
    <reaction evidence="8">
        <text>L-cysteinyl-[protein] + hexadecanoyl-CoA = S-hexadecanoyl-L-cysteinyl-[protein] + CoA</text>
        <dbReference type="Rhea" id="RHEA:36683"/>
        <dbReference type="Rhea" id="RHEA-COMP:10131"/>
        <dbReference type="Rhea" id="RHEA-COMP:11032"/>
        <dbReference type="ChEBI" id="CHEBI:29950"/>
        <dbReference type="ChEBI" id="CHEBI:57287"/>
        <dbReference type="ChEBI" id="CHEBI:57379"/>
        <dbReference type="ChEBI" id="CHEBI:74151"/>
        <dbReference type="EC" id="2.3.1.225"/>
    </reaction>
</comment>
<dbReference type="PROSITE" id="PS50216">
    <property type="entry name" value="DHHC"/>
    <property type="match status" value="1"/>
</dbReference>
<sequence>MGLRRFLSLPVAMVLIVIGFVYHTTVFLVIEPWLSLSTAPGMLNAVFFTGLGAMALFCYVLAVLKDPGRIPSSYMPDLEEPGLALHEVKRKGGDLRYCQKCSHYKPPRAHHCRVCKRCVLRMDHHCVWINNCVGHNNYKPFFLFVSYVVAACVHSLVLLLGNAVQDFTSDSEGHSASGGELPVSSSIATATLMKILCAVVLVPLLVAVTVLLAWHIYLLMHNKTTIEYHEGVRAKWLAEKAGHLYRHPYDLGVVKNIVSLLGPTATLWFVPTATSHMGSGLQFRTFYDLPSPADSRSGG</sequence>
<protein>
    <recommendedName>
        <fullName evidence="8">S-acyltransferase</fullName>
        <ecNumber evidence="8">2.3.1.225</ecNumber>
    </recommendedName>
    <alternativeName>
        <fullName evidence="8">Palmitoyltransferase</fullName>
    </alternativeName>
</protein>
<dbReference type="GO" id="GO:0016020">
    <property type="term" value="C:membrane"/>
    <property type="evidence" value="ECO:0007669"/>
    <property type="project" value="UniProtKB-SubCell"/>
</dbReference>
<evidence type="ECO:0000256" key="5">
    <source>
        <dbReference type="ARBA" id="ARBA00022989"/>
    </source>
</evidence>
<organism evidence="10 11">
    <name type="scientific">Riccia sorocarpa</name>
    <dbReference type="NCBI Taxonomy" id="122646"/>
    <lineage>
        <taxon>Eukaryota</taxon>
        <taxon>Viridiplantae</taxon>
        <taxon>Streptophyta</taxon>
        <taxon>Embryophyta</taxon>
        <taxon>Marchantiophyta</taxon>
        <taxon>Marchantiopsida</taxon>
        <taxon>Marchantiidae</taxon>
        <taxon>Marchantiales</taxon>
        <taxon>Ricciaceae</taxon>
        <taxon>Riccia</taxon>
    </lineage>
</organism>
<evidence type="ECO:0000259" key="9">
    <source>
        <dbReference type="Pfam" id="PF01529"/>
    </source>
</evidence>
<evidence type="ECO:0000256" key="3">
    <source>
        <dbReference type="ARBA" id="ARBA00022679"/>
    </source>
</evidence>
<dbReference type="Pfam" id="PF01529">
    <property type="entry name" value="DHHC"/>
    <property type="match status" value="1"/>
</dbReference>
<feature type="transmembrane region" description="Helical" evidence="8">
    <location>
        <begin position="192"/>
        <end position="214"/>
    </location>
</feature>
<evidence type="ECO:0000256" key="2">
    <source>
        <dbReference type="ARBA" id="ARBA00008574"/>
    </source>
</evidence>
<dbReference type="Proteomes" id="UP001633002">
    <property type="component" value="Unassembled WGS sequence"/>
</dbReference>
<comment type="caution">
    <text evidence="10">The sequence shown here is derived from an EMBL/GenBank/DDBJ whole genome shotgun (WGS) entry which is preliminary data.</text>
</comment>
<dbReference type="PANTHER" id="PTHR12246">
    <property type="entry name" value="PALMITOYLTRANSFERASE ZDHHC16"/>
    <property type="match status" value="1"/>
</dbReference>